<evidence type="ECO:0008006" key="5">
    <source>
        <dbReference type="Google" id="ProtNLM"/>
    </source>
</evidence>
<sequence length="180" mass="20502">MNTEINFLEKQPKKYIAPLVLGIVCILLLACAIAVFLVQKNTYENQIEVKKNKASQLETQLLEQQDEFAEEQKLQELQQEVVALKAEKIPNVILYKEMLAFLSSSEQLLSYDYTSVNQLIIDAEFVTLKEVSIYVNKLLKQDYVKGTELTSVSKMKTSYQATLTISLDSEILVKELGEND</sequence>
<name>A0A1H1AUX0_9BACI</name>
<keyword evidence="4" id="KW-1185">Reference proteome</keyword>
<feature type="transmembrane region" description="Helical" evidence="2">
    <location>
        <begin position="15"/>
        <end position="38"/>
    </location>
</feature>
<dbReference type="AlphaFoldDB" id="A0A1H1AUX0"/>
<accession>A0A1H1AUX0</accession>
<evidence type="ECO:0000313" key="3">
    <source>
        <dbReference type="EMBL" id="SDQ43487.1"/>
    </source>
</evidence>
<keyword evidence="2" id="KW-0472">Membrane</keyword>
<evidence type="ECO:0000313" key="4">
    <source>
        <dbReference type="Proteomes" id="UP000199444"/>
    </source>
</evidence>
<organism evidence="3 4">
    <name type="scientific">Virgibacillus salinus</name>
    <dbReference type="NCBI Taxonomy" id="553311"/>
    <lineage>
        <taxon>Bacteria</taxon>
        <taxon>Bacillati</taxon>
        <taxon>Bacillota</taxon>
        <taxon>Bacilli</taxon>
        <taxon>Bacillales</taxon>
        <taxon>Bacillaceae</taxon>
        <taxon>Virgibacillus</taxon>
    </lineage>
</organism>
<dbReference type="EMBL" id="FNKD01000002">
    <property type="protein sequence ID" value="SDQ43487.1"/>
    <property type="molecule type" value="Genomic_DNA"/>
</dbReference>
<reference evidence="3 4" key="1">
    <citation type="submission" date="2016-10" db="EMBL/GenBank/DDBJ databases">
        <authorList>
            <person name="de Groot N.N."/>
        </authorList>
    </citation>
    <scope>NUCLEOTIDE SEQUENCE [LARGE SCALE GENOMIC DNA]</scope>
    <source>
        <strain evidence="3 4">CGMCC 1.10449</strain>
    </source>
</reference>
<protein>
    <recommendedName>
        <fullName evidence="5">Tfp pilus assembly protein PilN</fullName>
    </recommendedName>
</protein>
<keyword evidence="2" id="KW-1133">Transmembrane helix</keyword>
<evidence type="ECO:0000256" key="2">
    <source>
        <dbReference type="SAM" id="Phobius"/>
    </source>
</evidence>
<dbReference type="Proteomes" id="UP000199444">
    <property type="component" value="Unassembled WGS sequence"/>
</dbReference>
<evidence type="ECO:0000256" key="1">
    <source>
        <dbReference type="SAM" id="Coils"/>
    </source>
</evidence>
<gene>
    <name evidence="3" type="ORF">SAMN05216231_1466</name>
</gene>
<proteinExistence type="predicted"/>
<keyword evidence="2" id="KW-0812">Transmembrane</keyword>
<feature type="coiled-coil region" evidence="1">
    <location>
        <begin position="40"/>
        <end position="87"/>
    </location>
</feature>
<keyword evidence="1" id="KW-0175">Coiled coil</keyword>
<dbReference type="STRING" id="553311.SAMN05216231_1466"/>